<evidence type="ECO:0000313" key="2">
    <source>
        <dbReference type="Proteomes" id="UP000292459"/>
    </source>
</evidence>
<protein>
    <submittedName>
        <fullName evidence="1">Uncharacterized protein</fullName>
    </submittedName>
</protein>
<name>A0A4V2E220_9CYAN</name>
<evidence type="ECO:0000313" key="1">
    <source>
        <dbReference type="EMBL" id="RZM76516.1"/>
    </source>
</evidence>
<dbReference type="AlphaFoldDB" id="A0A4V2E220"/>
<comment type="caution">
    <text evidence="1">The sequence shown here is derived from an EMBL/GenBank/DDBJ whole genome shotgun (WGS) entry which is preliminary data.</text>
</comment>
<dbReference type="RefSeq" id="WP_152624708.1">
    <property type="nucleotide sequence ID" value="NZ_QVFV01000005.1"/>
</dbReference>
<keyword evidence="2" id="KW-1185">Reference proteome</keyword>
<organism evidence="1 2">
    <name type="scientific">Leptolyngbya iicbica LK</name>
    <dbReference type="NCBI Taxonomy" id="2294035"/>
    <lineage>
        <taxon>Bacteria</taxon>
        <taxon>Bacillati</taxon>
        <taxon>Cyanobacteriota</taxon>
        <taxon>Cyanophyceae</taxon>
        <taxon>Leptolyngbyales</taxon>
        <taxon>Leptolyngbyaceae</taxon>
        <taxon>Leptolyngbya group</taxon>
        <taxon>Leptolyngbya</taxon>
        <taxon>Leptolyngbya iicbica</taxon>
    </lineage>
</organism>
<proteinExistence type="predicted"/>
<reference evidence="1 2" key="1">
    <citation type="submission" date="2018-11" db="EMBL/GenBank/DDBJ databases">
        <title>Whole genome sequencing of an environmental sample.</title>
        <authorList>
            <person name="Sarangi A.N."/>
            <person name="Singh D."/>
            <person name="Tripathy S."/>
        </authorList>
    </citation>
    <scope>NUCLEOTIDE SEQUENCE [LARGE SCALE GENOMIC DNA]</scope>
    <source>
        <strain evidence="1 2">Lakshadweep</strain>
    </source>
</reference>
<accession>A0A4V2E220</accession>
<sequence length="201" mass="21882">MKSQLTQSELSLQPVKLLSQRDDYTTCHVFIPEPGVPGGGHRSPAIVLDGGFYSFFRSATDPVKIFSLLQKLAANGELAVMTPTPKGYAIWVAEPEAYLVAPSGQQPRTLPPSFGPANCWIISDRQPGYRTCTLKVPDLPDTVPGLAEGQKLFSLYRRETEADTALKLGSRLSQRGDEIVIVAAQQEYAICIYEPGATIAE</sequence>
<gene>
    <name evidence="1" type="ORF">DYY88_17760</name>
</gene>
<dbReference type="Proteomes" id="UP000292459">
    <property type="component" value="Unassembled WGS sequence"/>
</dbReference>
<dbReference type="EMBL" id="QVFV01000005">
    <property type="protein sequence ID" value="RZM76516.1"/>
    <property type="molecule type" value="Genomic_DNA"/>
</dbReference>